<dbReference type="Proteomes" id="UP001605036">
    <property type="component" value="Unassembled WGS sequence"/>
</dbReference>
<name>A0ABD1YV31_9MARC</name>
<accession>A0ABD1YV31</accession>
<proteinExistence type="predicted"/>
<feature type="region of interest" description="Disordered" evidence="1">
    <location>
        <begin position="176"/>
        <end position="261"/>
    </location>
</feature>
<feature type="compositionally biased region" description="Polar residues" evidence="1">
    <location>
        <begin position="222"/>
        <end position="237"/>
    </location>
</feature>
<protein>
    <recommendedName>
        <fullName evidence="4">Transposase</fullName>
    </recommendedName>
</protein>
<keyword evidence="3" id="KW-1185">Reference proteome</keyword>
<comment type="caution">
    <text evidence="2">The sequence shown here is derived from an EMBL/GenBank/DDBJ whole genome shotgun (WGS) entry which is preliminary data.</text>
</comment>
<evidence type="ECO:0000313" key="3">
    <source>
        <dbReference type="Proteomes" id="UP001605036"/>
    </source>
</evidence>
<evidence type="ECO:0008006" key="4">
    <source>
        <dbReference type="Google" id="ProtNLM"/>
    </source>
</evidence>
<dbReference type="AlphaFoldDB" id="A0ABD1YV31"/>
<gene>
    <name evidence="2" type="ORF">R1flu_006024</name>
</gene>
<reference evidence="2 3" key="1">
    <citation type="submission" date="2024-09" db="EMBL/GenBank/DDBJ databases">
        <title>Chromosome-scale assembly of Riccia fluitans.</title>
        <authorList>
            <person name="Paukszto L."/>
            <person name="Sawicki J."/>
            <person name="Karawczyk K."/>
            <person name="Piernik-Szablinska J."/>
            <person name="Szczecinska M."/>
            <person name="Mazdziarz M."/>
        </authorList>
    </citation>
    <scope>NUCLEOTIDE SEQUENCE [LARGE SCALE GENOMIC DNA]</scope>
    <source>
        <strain evidence="2">Rf_01</strain>
        <tissue evidence="2">Aerial parts of the thallus</tissue>
    </source>
</reference>
<evidence type="ECO:0000313" key="2">
    <source>
        <dbReference type="EMBL" id="KAL2634545.1"/>
    </source>
</evidence>
<dbReference type="EMBL" id="JBHFFA010000003">
    <property type="protein sequence ID" value="KAL2634545.1"/>
    <property type="molecule type" value="Genomic_DNA"/>
</dbReference>
<sequence length="261" mass="29937">MARSKKRTRRQSIEVFNFDPMAIAMEAEEEIARAAIDPTQEDEDLQLIPPNGIPGSVALGINLNYDVFKHDFLMRDVTWRSGKINIRDRCMNVFLKNNWLSWRTQCQSEYNLNKAEVWKAMLHYMGLEMHGMKMDWSIVDISIPLNTISREMRMSAHRELYRMKVKMDGKLVEPFDPNELERPRKTIRSNPSKKIEGRPLTKRRRGKDASTIIPYEAPQPNCPTMATDGSSLPSSKNGVPLLPNAGDEAPTSRKGKEKMAM</sequence>
<organism evidence="2 3">
    <name type="scientific">Riccia fluitans</name>
    <dbReference type="NCBI Taxonomy" id="41844"/>
    <lineage>
        <taxon>Eukaryota</taxon>
        <taxon>Viridiplantae</taxon>
        <taxon>Streptophyta</taxon>
        <taxon>Embryophyta</taxon>
        <taxon>Marchantiophyta</taxon>
        <taxon>Marchantiopsida</taxon>
        <taxon>Marchantiidae</taxon>
        <taxon>Marchantiales</taxon>
        <taxon>Ricciaceae</taxon>
        <taxon>Riccia</taxon>
    </lineage>
</organism>
<evidence type="ECO:0000256" key="1">
    <source>
        <dbReference type="SAM" id="MobiDB-lite"/>
    </source>
</evidence>